<accession>A0A4Q7VWN0</accession>
<dbReference type="InterPro" id="IPR050789">
    <property type="entry name" value="Diverse_Enzym_Activities"/>
</dbReference>
<gene>
    <name evidence="2" type="ORF">EV670_1747</name>
</gene>
<keyword evidence="3" id="KW-1185">Reference proteome</keyword>
<dbReference type="InterPro" id="IPR012338">
    <property type="entry name" value="Beta-lactam/transpept-like"/>
</dbReference>
<organism evidence="2 3">
    <name type="scientific">Rivibacter subsaxonicus</name>
    <dbReference type="NCBI Taxonomy" id="457575"/>
    <lineage>
        <taxon>Bacteria</taxon>
        <taxon>Pseudomonadati</taxon>
        <taxon>Pseudomonadota</taxon>
        <taxon>Betaproteobacteria</taxon>
        <taxon>Burkholderiales</taxon>
        <taxon>Rivibacter</taxon>
    </lineage>
</organism>
<dbReference type="PANTHER" id="PTHR43283:SF7">
    <property type="entry name" value="BETA-LACTAMASE-RELATED DOMAIN-CONTAINING PROTEIN"/>
    <property type="match status" value="1"/>
</dbReference>
<dbReference type="PANTHER" id="PTHR43283">
    <property type="entry name" value="BETA-LACTAMASE-RELATED"/>
    <property type="match status" value="1"/>
</dbReference>
<dbReference type="OrthoDB" id="9814204at2"/>
<proteinExistence type="predicted"/>
<feature type="domain" description="Beta-lactamase-related" evidence="1">
    <location>
        <begin position="110"/>
        <end position="419"/>
    </location>
</feature>
<evidence type="ECO:0000259" key="1">
    <source>
        <dbReference type="Pfam" id="PF00144"/>
    </source>
</evidence>
<sequence>MMTDDQDLPPFGGMAIPELPDPASVEPLALGLMQGLPPPPDKRITLANYRDYPNARWAYRHMRELAPTLRVWRGRGTPSALEPAPRDLLAHRYEAPGGARQSIGDWFTQTYGDGLLVLHRGRVVLEHYAGGMQPQDLHLAWSVSKSFVGLLAQLAIEAGQLDPEAPIGALIPELNATSSAGAWTAATVRQVLDMTAGIRYREIYTDPSSEVFGYAFAGGLFAPPAGYAGPRSLDAFLPMLAPEGEHGAGFHYKTAHTEVLAWLVARATGTPLAELLSRQLWQPLGMEEDGAFGVDPAGTAVGGGGLNLALRDLGRTGAMLAAGGRWNGRQIVPTALIEDIRRGGDREKFKASGYIERFGYSYRNQWWVPHDADGSFEAKGIHGQHLHVNPAAELVVAKFSSHPVSTTLFTQHADRAAFAAIAAALRT</sequence>
<evidence type="ECO:0000313" key="3">
    <source>
        <dbReference type="Proteomes" id="UP000293671"/>
    </source>
</evidence>
<reference evidence="2 3" key="1">
    <citation type="submission" date="2019-02" db="EMBL/GenBank/DDBJ databases">
        <title>Genomic Encyclopedia of Type Strains, Phase IV (KMG-IV): sequencing the most valuable type-strain genomes for metagenomic binning, comparative biology and taxonomic classification.</title>
        <authorList>
            <person name="Goeker M."/>
        </authorList>
    </citation>
    <scope>NUCLEOTIDE SEQUENCE [LARGE SCALE GENOMIC DNA]</scope>
    <source>
        <strain evidence="2 3">DSM 19570</strain>
    </source>
</reference>
<dbReference type="SUPFAM" id="SSF56601">
    <property type="entry name" value="beta-lactamase/transpeptidase-like"/>
    <property type="match status" value="1"/>
</dbReference>
<dbReference type="Proteomes" id="UP000293671">
    <property type="component" value="Unassembled WGS sequence"/>
</dbReference>
<name>A0A4Q7VWN0_9BURK</name>
<dbReference type="AlphaFoldDB" id="A0A4Q7VWN0"/>
<protein>
    <recommendedName>
        <fullName evidence="1">Beta-lactamase-related domain-containing protein</fullName>
    </recommendedName>
</protein>
<evidence type="ECO:0000313" key="2">
    <source>
        <dbReference type="EMBL" id="RZU01033.1"/>
    </source>
</evidence>
<comment type="caution">
    <text evidence="2">The sequence shown here is derived from an EMBL/GenBank/DDBJ whole genome shotgun (WGS) entry which is preliminary data.</text>
</comment>
<dbReference type="InterPro" id="IPR001466">
    <property type="entry name" value="Beta-lactam-related"/>
</dbReference>
<dbReference type="Pfam" id="PF00144">
    <property type="entry name" value="Beta-lactamase"/>
    <property type="match status" value="1"/>
</dbReference>
<dbReference type="EMBL" id="SHKP01000005">
    <property type="protein sequence ID" value="RZU01033.1"/>
    <property type="molecule type" value="Genomic_DNA"/>
</dbReference>
<dbReference type="Gene3D" id="3.40.710.10">
    <property type="entry name" value="DD-peptidase/beta-lactamase superfamily"/>
    <property type="match status" value="1"/>
</dbReference>